<proteinExistence type="predicted"/>
<feature type="domain" description="BZIP" evidence="7">
    <location>
        <begin position="29"/>
        <end position="92"/>
    </location>
</feature>
<dbReference type="Pfam" id="PF00170">
    <property type="entry name" value="bZIP_1"/>
    <property type="match status" value="1"/>
</dbReference>
<keyword evidence="5" id="KW-0539">Nucleus</keyword>
<reference evidence="8 9" key="1">
    <citation type="journal article" date="2016" name="DNA Res.">
        <title>The draft genome of MD-2 pineapple using hybrid error correction of long reads.</title>
        <authorList>
            <person name="Redwan R.M."/>
            <person name="Saidin A."/>
            <person name="Kumar S.V."/>
        </authorList>
    </citation>
    <scope>NUCLEOTIDE SEQUENCE [LARGE SCALE GENOMIC DNA]</scope>
    <source>
        <strain evidence="9">cv. MD2</strain>
        <tissue evidence="8">Leaf</tissue>
    </source>
</reference>
<comment type="subcellular location">
    <subcellularLocation>
        <location evidence="1">Nucleus</location>
    </subcellularLocation>
</comment>
<dbReference type="Gene3D" id="1.20.5.170">
    <property type="match status" value="1"/>
</dbReference>
<dbReference type="STRING" id="4615.A0A199UT18"/>
<dbReference type="PROSITE" id="PS50217">
    <property type="entry name" value="BZIP"/>
    <property type="match status" value="1"/>
</dbReference>
<evidence type="ECO:0000256" key="3">
    <source>
        <dbReference type="ARBA" id="ARBA00023125"/>
    </source>
</evidence>
<feature type="region of interest" description="Disordered" evidence="6">
    <location>
        <begin position="1"/>
        <end position="56"/>
    </location>
</feature>
<dbReference type="SUPFAM" id="SSF57959">
    <property type="entry name" value="Leucine zipper domain"/>
    <property type="match status" value="1"/>
</dbReference>
<accession>A0A199UT18</accession>
<dbReference type="InterPro" id="IPR046347">
    <property type="entry name" value="bZIP_sf"/>
</dbReference>
<dbReference type="InterPro" id="IPR004827">
    <property type="entry name" value="bZIP"/>
</dbReference>
<dbReference type="PANTHER" id="PTHR45764">
    <property type="entry name" value="BZIP TRANSCRIPTION FACTOR 44"/>
    <property type="match status" value="1"/>
</dbReference>
<keyword evidence="4" id="KW-0804">Transcription</keyword>
<evidence type="ECO:0000259" key="7">
    <source>
        <dbReference type="PROSITE" id="PS50217"/>
    </source>
</evidence>
<dbReference type="GO" id="GO:0005634">
    <property type="term" value="C:nucleus"/>
    <property type="evidence" value="ECO:0007669"/>
    <property type="project" value="UniProtKB-SubCell"/>
</dbReference>
<dbReference type="FunFam" id="1.20.5.170:FF:000020">
    <property type="entry name" value="BZIP transcription factor"/>
    <property type="match status" value="1"/>
</dbReference>
<comment type="caution">
    <text evidence="8">The sequence shown here is derived from an EMBL/GenBank/DDBJ whole genome shotgun (WGS) entry which is preliminary data.</text>
</comment>
<evidence type="ECO:0000313" key="8">
    <source>
        <dbReference type="EMBL" id="OAY67943.1"/>
    </source>
</evidence>
<dbReference type="AlphaFoldDB" id="A0A199UT18"/>
<dbReference type="SMART" id="SM00338">
    <property type="entry name" value="BRLZ"/>
    <property type="match status" value="1"/>
</dbReference>
<sequence>MAMASSSGTTTPTTSATSSEGCQGEEMLEQKKRRRMQSNRESARRSRMRKQQHLEGLAEQAAALQAENARAVAALNLAARSRAAVEAENAVLRTQLLELSSRLGSLNEILLHCVNMAHDQQPPLYVNQSYNNSNNNNNNNFLMSNNNNNAWNSNYLGCMMNQQHPIMASTDMLDYYY</sequence>
<name>A0A199UT18_ANACO</name>
<dbReference type="GO" id="GO:0003700">
    <property type="term" value="F:DNA-binding transcription factor activity"/>
    <property type="evidence" value="ECO:0007669"/>
    <property type="project" value="InterPro"/>
</dbReference>
<gene>
    <name evidence="8" type="ORF">ACMD2_16527</name>
</gene>
<keyword evidence="3" id="KW-0238">DNA-binding</keyword>
<dbReference type="Proteomes" id="UP000092600">
    <property type="component" value="Unassembled WGS sequence"/>
</dbReference>
<dbReference type="GO" id="GO:0000976">
    <property type="term" value="F:transcription cis-regulatory region binding"/>
    <property type="evidence" value="ECO:0007669"/>
    <property type="project" value="TreeGrafter"/>
</dbReference>
<dbReference type="PROSITE" id="PS00036">
    <property type="entry name" value="BZIP_BASIC"/>
    <property type="match status" value="1"/>
</dbReference>
<dbReference type="PANTHER" id="PTHR45764:SF76">
    <property type="entry name" value="OS02G0132500 PROTEIN"/>
    <property type="match status" value="1"/>
</dbReference>
<evidence type="ECO:0000256" key="6">
    <source>
        <dbReference type="SAM" id="MobiDB-lite"/>
    </source>
</evidence>
<dbReference type="GO" id="GO:0046982">
    <property type="term" value="F:protein heterodimerization activity"/>
    <property type="evidence" value="ECO:0007669"/>
    <property type="project" value="UniProtKB-ARBA"/>
</dbReference>
<evidence type="ECO:0000313" key="9">
    <source>
        <dbReference type="Proteomes" id="UP000092600"/>
    </source>
</evidence>
<evidence type="ECO:0000256" key="5">
    <source>
        <dbReference type="ARBA" id="ARBA00023242"/>
    </source>
</evidence>
<dbReference type="InterPro" id="IPR045314">
    <property type="entry name" value="bZIP_plant_GBF1"/>
</dbReference>
<dbReference type="CDD" id="cd14702">
    <property type="entry name" value="bZIP_plant_GBF1"/>
    <property type="match status" value="1"/>
</dbReference>
<feature type="compositionally biased region" description="Low complexity" evidence="6">
    <location>
        <begin position="1"/>
        <end position="19"/>
    </location>
</feature>
<evidence type="ECO:0000256" key="4">
    <source>
        <dbReference type="ARBA" id="ARBA00023163"/>
    </source>
</evidence>
<protein>
    <submittedName>
        <fullName evidence="8">Ocs element-binding factor 1</fullName>
    </submittedName>
</protein>
<organism evidence="8 9">
    <name type="scientific">Ananas comosus</name>
    <name type="common">Pineapple</name>
    <name type="synonym">Ananas ananas</name>
    <dbReference type="NCBI Taxonomy" id="4615"/>
    <lineage>
        <taxon>Eukaryota</taxon>
        <taxon>Viridiplantae</taxon>
        <taxon>Streptophyta</taxon>
        <taxon>Embryophyta</taxon>
        <taxon>Tracheophyta</taxon>
        <taxon>Spermatophyta</taxon>
        <taxon>Magnoliopsida</taxon>
        <taxon>Liliopsida</taxon>
        <taxon>Poales</taxon>
        <taxon>Bromeliaceae</taxon>
        <taxon>Bromelioideae</taxon>
        <taxon>Ananas</taxon>
    </lineage>
</organism>
<keyword evidence="2" id="KW-0805">Transcription regulation</keyword>
<dbReference type="EMBL" id="LSRQ01005209">
    <property type="protein sequence ID" value="OAY67943.1"/>
    <property type="molecule type" value="Genomic_DNA"/>
</dbReference>
<evidence type="ECO:0000256" key="1">
    <source>
        <dbReference type="ARBA" id="ARBA00004123"/>
    </source>
</evidence>
<evidence type="ECO:0000256" key="2">
    <source>
        <dbReference type="ARBA" id="ARBA00023015"/>
    </source>
</evidence>
<dbReference type="GO" id="GO:0045893">
    <property type="term" value="P:positive regulation of DNA-templated transcription"/>
    <property type="evidence" value="ECO:0007669"/>
    <property type="project" value="TreeGrafter"/>
</dbReference>